<evidence type="ECO:0000313" key="3">
    <source>
        <dbReference type="EMBL" id="CCO12711.2"/>
    </source>
</evidence>
<dbReference type="KEGG" id="cml:BN424_3290"/>
<dbReference type="OrthoDB" id="64791at2"/>
<dbReference type="Gene3D" id="3.30.2320.10">
    <property type="entry name" value="hypothetical protein PF0899 domain"/>
    <property type="match status" value="1"/>
</dbReference>
<feature type="domain" description="Phage capsid-like C-terminal" evidence="2">
    <location>
        <begin position="127"/>
        <end position="390"/>
    </location>
</feature>
<keyword evidence="4" id="KW-1185">Reference proteome</keyword>
<dbReference type="Gene3D" id="3.30.2400.10">
    <property type="entry name" value="Major capsid protein gp5"/>
    <property type="match status" value="1"/>
</dbReference>
<dbReference type="InterPro" id="IPR054612">
    <property type="entry name" value="Phage_capsid-like_C"/>
</dbReference>
<dbReference type="NCBIfam" id="TIGR01554">
    <property type="entry name" value="major_cap_HK97"/>
    <property type="match status" value="1"/>
</dbReference>
<dbReference type="STRING" id="1234679.BN424_3290"/>
<dbReference type="eggNOG" id="COG4653">
    <property type="taxonomic scope" value="Bacteria"/>
</dbReference>
<protein>
    <submittedName>
        <fullName evidence="3">Phage major capsid protein, HK97 family</fullName>
    </submittedName>
</protein>
<dbReference type="SUPFAM" id="SSF56563">
    <property type="entry name" value="Major capsid protein gp5"/>
    <property type="match status" value="1"/>
</dbReference>
<name>K8EVI7_CARML</name>
<dbReference type="InterPro" id="IPR024455">
    <property type="entry name" value="Phage_capsid"/>
</dbReference>
<proteinExistence type="predicted"/>
<dbReference type="RefSeq" id="WP_015077684.1">
    <property type="nucleotide sequence ID" value="NC_019425.2"/>
</dbReference>
<organism evidence="3 4">
    <name type="scientific">Carnobacterium maltaromaticum LMA28</name>
    <dbReference type="NCBI Taxonomy" id="1234679"/>
    <lineage>
        <taxon>Bacteria</taxon>
        <taxon>Bacillati</taxon>
        <taxon>Bacillota</taxon>
        <taxon>Bacilli</taxon>
        <taxon>Lactobacillales</taxon>
        <taxon>Carnobacteriaceae</taxon>
        <taxon>Carnobacterium</taxon>
    </lineage>
</organism>
<gene>
    <name evidence="3" type="primary">gp36</name>
    <name evidence="3" type="ORF">BN424_3290</name>
</gene>
<evidence type="ECO:0000313" key="4">
    <source>
        <dbReference type="Proteomes" id="UP000000212"/>
    </source>
</evidence>
<dbReference type="AlphaFoldDB" id="K8EVI7"/>
<evidence type="ECO:0000259" key="2">
    <source>
        <dbReference type="Pfam" id="PF05065"/>
    </source>
</evidence>
<reference evidence="4" key="1">
    <citation type="journal article" date="2013" name="Genome Announc.">
        <title>Complete Chromosome Sequence of Carnobacterium maltaromaticum LMA 28.</title>
        <authorList>
            <person name="Cailliez-Grimal C."/>
            <person name="Chaillou S."/>
            <person name="Anba-Mondoloni J."/>
            <person name="Loux V."/>
            <person name="Afzal M.I."/>
            <person name="Rahman A."/>
            <person name="Kergourlay G."/>
            <person name="Champomier-Verges M.C."/>
            <person name="Zagorec M."/>
            <person name="Dalgaard P."/>
            <person name="Leisner J.J."/>
            <person name="Prevost H."/>
            <person name="Revol-Junelles A.M."/>
            <person name="Borges F."/>
        </authorList>
    </citation>
    <scope>NUCLEOTIDE SEQUENCE</scope>
    <source>
        <strain evidence="4">LMA28</strain>
    </source>
</reference>
<sequence length="398" mass="44870">MNERELRQLVADKKKAFDKGVTDGITSDELRALKDELKEAREKLDLVMEARGFDNPEIVDDEEIKPDKTKSDKRSVKELTDEEVEARYTKVFLKAIRGKKAINSHDEEIFDRVKSIRKFQSAVDEDGGLIIPVDVQTKINEFRRQFLALENLITVESVSTKSGSRVLEKLADITPFANIEEWDEIEEVENPKFTNMTYTIKDYAGILPIPNTLLQDNDANLLTYIYKWIAKKSIITRNAVILALLKTLKNKAAVSGVDSLKDVFNVQLDPAIVTTSGVVTNQDGFNFLDKLKDEKGNYILQPDPTNATKRLLFGAYPVVTLGNKFLPTVTKKAPIFLGDLKEAVILFDRGVYEVTATNTGGKSFTRNTTDVRVIDRFDVQKWDEDAVVNGEIDLTTTP</sequence>
<comment type="subcellular location">
    <subcellularLocation>
        <location evidence="1">Virion</location>
    </subcellularLocation>
</comment>
<dbReference type="Proteomes" id="UP000000212">
    <property type="component" value="Chromosome"/>
</dbReference>
<dbReference type="Pfam" id="PF05065">
    <property type="entry name" value="Phage_capsid"/>
    <property type="match status" value="1"/>
</dbReference>
<dbReference type="EMBL" id="HE999757">
    <property type="protein sequence ID" value="CCO12711.2"/>
    <property type="molecule type" value="Genomic_DNA"/>
</dbReference>
<dbReference type="HOGENOM" id="CLU_029522_2_0_9"/>
<accession>K8EVI7</accession>
<evidence type="ECO:0000256" key="1">
    <source>
        <dbReference type="ARBA" id="ARBA00004328"/>
    </source>
</evidence>